<accession>A0A2P5CI75</accession>
<dbReference type="EMBL" id="JXTB01000128">
    <property type="protein sequence ID" value="PON60685.1"/>
    <property type="molecule type" value="Genomic_DNA"/>
</dbReference>
<dbReference type="AlphaFoldDB" id="A0A2P5CI75"/>
<feature type="transmembrane region" description="Helical" evidence="2">
    <location>
        <begin position="32"/>
        <end position="50"/>
    </location>
</feature>
<protein>
    <recommendedName>
        <fullName evidence="5">Transmembrane protein</fullName>
    </recommendedName>
</protein>
<evidence type="ECO:0000256" key="2">
    <source>
        <dbReference type="SAM" id="Phobius"/>
    </source>
</evidence>
<proteinExistence type="predicted"/>
<evidence type="ECO:0000256" key="1">
    <source>
        <dbReference type="SAM" id="MobiDB-lite"/>
    </source>
</evidence>
<reference evidence="4" key="1">
    <citation type="submission" date="2016-06" db="EMBL/GenBank/DDBJ databases">
        <title>Parallel loss of symbiosis genes in relatives of nitrogen-fixing non-legume Parasponia.</title>
        <authorList>
            <person name="Van Velzen R."/>
            <person name="Holmer R."/>
            <person name="Bu F."/>
            <person name="Rutten L."/>
            <person name="Van Zeijl A."/>
            <person name="Liu W."/>
            <person name="Santuari L."/>
            <person name="Cao Q."/>
            <person name="Sharma T."/>
            <person name="Shen D."/>
            <person name="Roswanjaya Y."/>
            <person name="Wardhani T."/>
            <person name="Kalhor M.S."/>
            <person name="Jansen J."/>
            <person name="Van den Hoogen J."/>
            <person name="Gungor B."/>
            <person name="Hartog M."/>
            <person name="Hontelez J."/>
            <person name="Verver J."/>
            <person name="Yang W.-C."/>
            <person name="Schijlen E."/>
            <person name="Repin R."/>
            <person name="Schilthuizen M."/>
            <person name="Schranz E."/>
            <person name="Heidstra R."/>
            <person name="Miyata K."/>
            <person name="Fedorova E."/>
            <person name="Kohlen W."/>
            <person name="Bisseling T."/>
            <person name="Smit S."/>
            <person name="Geurts R."/>
        </authorList>
    </citation>
    <scope>NUCLEOTIDE SEQUENCE [LARGE SCALE GENOMIC DNA]</scope>
    <source>
        <strain evidence="4">cv. WU1-14</strain>
    </source>
</reference>
<comment type="caution">
    <text evidence="3">The sequence shown here is derived from an EMBL/GenBank/DDBJ whole genome shotgun (WGS) entry which is preliminary data.</text>
</comment>
<dbReference type="Proteomes" id="UP000237105">
    <property type="component" value="Unassembled WGS sequence"/>
</dbReference>
<organism evidence="3 4">
    <name type="scientific">Parasponia andersonii</name>
    <name type="common">Sponia andersonii</name>
    <dbReference type="NCBI Taxonomy" id="3476"/>
    <lineage>
        <taxon>Eukaryota</taxon>
        <taxon>Viridiplantae</taxon>
        <taxon>Streptophyta</taxon>
        <taxon>Embryophyta</taxon>
        <taxon>Tracheophyta</taxon>
        <taxon>Spermatophyta</taxon>
        <taxon>Magnoliopsida</taxon>
        <taxon>eudicotyledons</taxon>
        <taxon>Gunneridae</taxon>
        <taxon>Pentapetalae</taxon>
        <taxon>rosids</taxon>
        <taxon>fabids</taxon>
        <taxon>Rosales</taxon>
        <taxon>Cannabaceae</taxon>
        <taxon>Parasponia</taxon>
    </lineage>
</organism>
<feature type="region of interest" description="Disordered" evidence="1">
    <location>
        <begin position="57"/>
        <end position="86"/>
    </location>
</feature>
<evidence type="ECO:0000313" key="3">
    <source>
        <dbReference type="EMBL" id="PON60685.1"/>
    </source>
</evidence>
<feature type="compositionally biased region" description="Polar residues" evidence="1">
    <location>
        <begin position="57"/>
        <end position="81"/>
    </location>
</feature>
<keyword evidence="4" id="KW-1185">Reference proteome</keyword>
<sequence>MKSTCLNYYSRTTIPGSFFSTNFSAANRRLNLYYFPLFVALYLALISFTVDMTSIGSSLQAPSSTSGSRQKLRTLDNTPLTPSKGKEKVEATKKIKVVFENVL</sequence>
<keyword evidence="2" id="KW-0472">Membrane</keyword>
<evidence type="ECO:0008006" key="5">
    <source>
        <dbReference type="Google" id="ProtNLM"/>
    </source>
</evidence>
<gene>
    <name evidence="3" type="ORF">PanWU01x14_151030</name>
</gene>
<name>A0A2P5CI75_PARAD</name>
<evidence type="ECO:0000313" key="4">
    <source>
        <dbReference type="Proteomes" id="UP000237105"/>
    </source>
</evidence>
<keyword evidence="2" id="KW-0812">Transmembrane</keyword>
<keyword evidence="2" id="KW-1133">Transmembrane helix</keyword>